<reference evidence="5 6" key="1">
    <citation type="journal article" date="2015" name="MBio">
        <title>Genome-Resolved Metagenomic Analysis Reveals Roles for Candidate Phyla and Other Microbial Community Members in Biogeochemical Transformations in Oil Reservoirs.</title>
        <authorList>
            <person name="Hu P."/>
            <person name="Tom L."/>
            <person name="Singh A."/>
            <person name="Thomas B.C."/>
            <person name="Baker B.J."/>
            <person name="Piceno Y.M."/>
            <person name="Andersen G.L."/>
            <person name="Banfield J.F."/>
        </authorList>
    </citation>
    <scope>NUCLEOTIDE SEQUENCE [LARGE SCALE GENOMIC DNA]</scope>
    <source>
        <strain evidence="5">46_16</strain>
    </source>
</reference>
<name>A0A101FYI9_9CHLR</name>
<dbReference type="EMBL" id="LGFU01000005">
    <property type="protein sequence ID" value="KUK46845.1"/>
    <property type="molecule type" value="Genomic_DNA"/>
</dbReference>
<dbReference type="GO" id="GO:0005737">
    <property type="term" value="C:cytoplasm"/>
    <property type="evidence" value="ECO:0007669"/>
    <property type="project" value="TreeGrafter"/>
</dbReference>
<evidence type="ECO:0000256" key="4">
    <source>
        <dbReference type="PIRSR" id="PIRSR613078-2"/>
    </source>
</evidence>
<dbReference type="InterPro" id="IPR001345">
    <property type="entry name" value="PG/BPGM_mutase_AS"/>
</dbReference>
<dbReference type="CDD" id="cd07067">
    <property type="entry name" value="HP_PGM_like"/>
    <property type="match status" value="1"/>
</dbReference>
<dbReference type="AlphaFoldDB" id="A0A101FYI9"/>
<dbReference type="Gene3D" id="3.40.50.1240">
    <property type="entry name" value="Phosphoglycerate mutase-like"/>
    <property type="match status" value="1"/>
</dbReference>
<feature type="binding site" evidence="4">
    <location>
        <begin position="16"/>
        <end position="23"/>
    </location>
    <ligand>
        <name>substrate</name>
    </ligand>
</feature>
<dbReference type="InterPro" id="IPR013078">
    <property type="entry name" value="His_Pase_superF_clade-1"/>
</dbReference>
<dbReference type="Proteomes" id="UP000064249">
    <property type="component" value="Unassembled WGS sequence"/>
</dbReference>
<dbReference type="GO" id="GO:0016791">
    <property type="term" value="F:phosphatase activity"/>
    <property type="evidence" value="ECO:0007669"/>
    <property type="project" value="TreeGrafter"/>
</dbReference>
<evidence type="ECO:0000313" key="6">
    <source>
        <dbReference type="Proteomes" id="UP000064249"/>
    </source>
</evidence>
<dbReference type="PANTHER" id="PTHR48100">
    <property type="entry name" value="BROAD-SPECIFICITY PHOSPHATASE YOR283W-RELATED"/>
    <property type="match status" value="1"/>
</dbReference>
<feature type="active site" description="Proton donor/acceptor" evidence="3">
    <location>
        <position position="91"/>
    </location>
</feature>
<evidence type="ECO:0000256" key="3">
    <source>
        <dbReference type="PIRSR" id="PIRSR613078-1"/>
    </source>
</evidence>
<protein>
    <submittedName>
        <fullName evidence="5">Phosphoglycerate mutase</fullName>
    </submittedName>
</protein>
<accession>A0A101FYI9</accession>
<keyword evidence="1" id="KW-0324">Glycolysis</keyword>
<sequence length="229" mass="26377">MEETKKELFTRLLLIRHGQTQHNVKGIISGHSDTPINDTGHKQAHLMAKRVKEQFPIDVIYASPLQRAMQTAQYLAQEVDLPIQPHPDLIEFSFGELSDQPLSELQKRNPTLYQQIIDWNEVDSHVRTTRPQIPGFEPLDAFKARLQSFTDMLLEQHGGQHVAAVTHGGFIKSYVYYLIGGNFDTYIPFWVDNTSITIIDFYKGNPMVRLFNDNSHIGERFDYGRPRLL</sequence>
<dbReference type="SUPFAM" id="SSF53254">
    <property type="entry name" value="Phosphoglycerate mutase-like"/>
    <property type="match status" value="1"/>
</dbReference>
<evidence type="ECO:0000256" key="1">
    <source>
        <dbReference type="ARBA" id="ARBA00023152"/>
    </source>
</evidence>
<dbReference type="Pfam" id="PF00300">
    <property type="entry name" value="His_Phos_1"/>
    <property type="match status" value="1"/>
</dbReference>
<keyword evidence="2" id="KW-0413">Isomerase</keyword>
<gene>
    <name evidence="5" type="ORF">XD73_0249</name>
</gene>
<feature type="active site" description="Tele-phosphohistidine intermediate" evidence="3">
    <location>
        <position position="17"/>
    </location>
</feature>
<dbReference type="PROSITE" id="PS00175">
    <property type="entry name" value="PG_MUTASE"/>
    <property type="match status" value="1"/>
</dbReference>
<dbReference type="InterPro" id="IPR029033">
    <property type="entry name" value="His_PPase_superfam"/>
</dbReference>
<organism evidence="5 6">
    <name type="scientific">Anaerolinea thermophila</name>
    <dbReference type="NCBI Taxonomy" id="167964"/>
    <lineage>
        <taxon>Bacteria</taxon>
        <taxon>Bacillati</taxon>
        <taxon>Chloroflexota</taxon>
        <taxon>Anaerolineae</taxon>
        <taxon>Anaerolineales</taxon>
        <taxon>Anaerolineaceae</taxon>
        <taxon>Anaerolinea</taxon>
    </lineage>
</organism>
<feature type="binding site" evidence="4">
    <location>
        <position position="67"/>
    </location>
    <ligand>
        <name>substrate</name>
    </ligand>
</feature>
<evidence type="ECO:0000313" key="5">
    <source>
        <dbReference type="EMBL" id="KUK46845.1"/>
    </source>
</evidence>
<dbReference type="InterPro" id="IPR050275">
    <property type="entry name" value="PGM_Phosphatase"/>
</dbReference>
<proteinExistence type="predicted"/>
<evidence type="ECO:0000256" key="2">
    <source>
        <dbReference type="ARBA" id="ARBA00023235"/>
    </source>
</evidence>
<dbReference type="PANTHER" id="PTHR48100:SF1">
    <property type="entry name" value="HISTIDINE PHOSPHATASE FAMILY PROTEIN-RELATED"/>
    <property type="match status" value="1"/>
</dbReference>
<dbReference type="SMART" id="SM00855">
    <property type="entry name" value="PGAM"/>
    <property type="match status" value="1"/>
</dbReference>
<comment type="caution">
    <text evidence="5">The sequence shown here is derived from an EMBL/GenBank/DDBJ whole genome shotgun (WGS) entry which is preliminary data.</text>
</comment>